<evidence type="ECO:0000313" key="1">
    <source>
        <dbReference type="EMBL" id="GAI56618.1"/>
    </source>
</evidence>
<dbReference type="AlphaFoldDB" id="X1PL94"/>
<reference evidence="1" key="1">
    <citation type="journal article" date="2014" name="Front. Microbiol.">
        <title>High frequency of phylogenetically diverse reductive dehalogenase-homologous genes in deep subseafloor sedimentary metagenomes.</title>
        <authorList>
            <person name="Kawai M."/>
            <person name="Futagami T."/>
            <person name="Toyoda A."/>
            <person name="Takaki Y."/>
            <person name="Nishi S."/>
            <person name="Hori S."/>
            <person name="Arai W."/>
            <person name="Tsubouchi T."/>
            <person name="Morono Y."/>
            <person name="Uchiyama I."/>
            <person name="Ito T."/>
            <person name="Fujiyama A."/>
            <person name="Inagaki F."/>
            <person name="Takami H."/>
        </authorList>
    </citation>
    <scope>NUCLEOTIDE SEQUENCE</scope>
    <source>
        <strain evidence="1">Expedition CK06-06</strain>
    </source>
</reference>
<proteinExistence type="predicted"/>
<sequence length="161" mass="17917">IVEVMIAIFVVTIGVLAAHAVTQQMISYTYHSASRLTAVYLNKEGIEIVRNIRDTNWLQKEANWKDGLPGGNWEADYTTTTFANTANDSCGDPGHNCEGCDDEFLKIDGGLYKYSGSGTQTNFKRKITIDDTIDHKGDDILKITVEVRWEYKGDTYGPITA</sequence>
<protein>
    <recommendedName>
        <fullName evidence="2">Type 4 fimbrial biogenesis protein PilV</fullName>
    </recommendedName>
</protein>
<feature type="non-terminal residue" evidence="1">
    <location>
        <position position="1"/>
    </location>
</feature>
<organism evidence="1">
    <name type="scientific">marine sediment metagenome</name>
    <dbReference type="NCBI Taxonomy" id="412755"/>
    <lineage>
        <taxon>unclassified sequences</taxon>
        <taxon>metagenomes</taxon>
        <taxon>ecological metagenomes</taxon>
    </lineage>
</organism>
<comment type="caution">
    <text evidence="1">The sequence shown here is derived from an EMBL/GenBank/DDBJ whole genome shotgun (WGS) entry which is preliminary data.</text>
</comment>
<accession>X1PL94</accession>
<feature type="non-terminal residue" evidence="1">
    <location>
        <position position="161"/>
    </location>
</feature>
<dbReference type="EMBL" id="BARV01040725">
    <property type="protein sequence ID" value="GAI56618.1"/>
    <property type="molecule type" value="Genomic_DNA"/>
</dbReference>
<evidence type="ECO:0008006" key="2">
    <source>
        <dbReference type="Google" id="ProtNLM"/>
    </source>
</evidence>
<gene>
    <name evidence="1" type="ORF">S06H3_61943</name>
</gene>
<name>X1PL94_9ZZZZ</name>